<keyword evidence="3" id="KW-0645">Protease</keyword>
<evidence type="ECO:0000256" key="5">
    <source>
        <dbReference type="ARBA" id="ARBA00022801"/>
    </source>
</evidence>
<comment type="caution">
    <text evidence="19">The sequence shown here is derived from an EMBL/GenBank/DDBJ whole genome shotgun (WGS) entry which is preliminary data.</text>
</comment>
<dbReference type="OrthoDB" id="9773892at2"/>
<evidence type="ECO:0000256" key="13">
    <source>
        <dbReference type="ARBA" id="ARBA00071271"/>
    </source>
</evidence>
<dbReference type="Pfam" id="PF01546">
    <property type="entry name" value="Peptidase_M20"/>
    <property type="match status" value="1"/>
</dbReference>
<dbReference type="NCBIfam" id="TIGR01893">
    <property type="entry name" value="aa-his-dipept"/>
    <property type="match status" value="1"/>
</dbReference>
<evidence type="ECO:0000259" key="18">
    <source>
        <dbReference type="Pfam" id="PF07687"/>
    </source>
</evidence>
<dbReference type="Gene3D" id="3.40.630.10">
    <property type="entry name" value="Zn peptidases"/>
    <property type="match status" value="2"/>
</dbReference>
<evidence type="ECO:0000256" key="4">
    <source>
        <dbReference type="ARBA" id="ARBA00022723"/>
    </source>
</evidence>
<evidence type="ECO:0000256" key="1">
    <source>
        <dbReference type="ARBA" id="ARBA00001941"/>
    </source>
</evidence>
<keyword evidence="7" id="KW-0482">Metalloprotease</keyword>
<evidence type="ECO:0000256" key="8">
    <source>
        <dbReference type="ARBA" id="ARBA00023285"/>
    </source>
</evidence>
<dbReference type="Proteomes" id="UP000032049">
    <property type="component" value="Unassembled WGS sequence"/>
</dbReference>
<evidence type="ECO:0000256" key="6">
    <source>
        <dbReference type="ARBA" id="ARBA00022833"/>
    </source>
</evidence>
<evidence type="ECO:0000256" key="2">
    <source>
        <dbReference type="ARBA" id="ARBA00001947"/>
    </source>
</evidence>
<evidence type="ECO:0000256" key="16">
    <source>
        <dbReference type="ARBA" id="ARBA00077688"/>
    </source>
</evidence>
<comment type="cofactor">
    <cofactor evidence="1">
        <name>Co(2+)</name>
        <dbReference type="ChEBI" id="CHEBI:48828"/>
    </cofactor>
</comment>
<dbReference type="PIRSF" id="PIRSF016599">
    <property type="entry name" value="Xaa-His_dipept"/>
    <property type="match status" value="1"/>
</dbReference>
<sequence length="476" mass="52265">MGKLSALEPKSVWYFFEEISAIPRGSRKEQKIAAYIIAFAAERNLFCKTDAIGNVLICKEGQGKNKHREKVALQGHLDMVQQKSADKLFDFDSQGIELKIEGDFVTANQTTLGADNGIGVAYILSVLDDLQLDHPPLEAIFTVNEESGMTGAHEMEADFFSARRLLNLDIMVDDLLRIGSAGAVNVSATQQYGIVENNWDTFEITVKGLKGGHSAADINKNRGNAIKILFRFFAESEIAVSLIDIDAGGLRNAIPREGKAVFAVQSTAAFLSSFEKLKSDLLQEHHSAEPDLMINILAVQNNGKGLSVSDSLQVIEAVMINPTGVYQMSSAIVNLVETSNNLATLQLKDGELSILNLCRSSVDSKKKELSTVLSMLYKLFNWEVSFTGDYPGWRADLNAGIVQQTAAVYETVFKQKPRINGGHGGSECGLFIKHHPELEIVSFGPNIYGAHSPDEKVEIRSVENIWKLLTRLLSEL</sequence>
<dbReference type="InterPro" id="IPR002933">
    <property type="entry name" value="Peptidase_M20"/>
</dbReference>
<evidence type="ECO:0000256" key="12">
    <source>
        <dbReference type="ARBA" id="ARBA00061423"/>
    </source>
</evidence>
<dbReference type="FunFam" id="3.40.630.10:FF:000015">
    <property type="entry name" value="Aminoacyl-histidine dipeptidase PepD"/>
    <property type="match status" value="1"/>
</dbReference>
<comment type="catalytic activity">
    <reaction evidence="9">
        <text>Hydrolysis of dipeptides, preferentially hydrophobic dipeptides including prolyl amino acids.</text>
        <dbReference type="EC" id="3.4.13.18"/>
    </reaction>
</comment>
<dbReference type="AlphaFoldDB" id="A0A0D0G122"/>
<comment type="cofactor">
    <cofactor evidence="2">
        <name>Zn(2+)</name>
        <dbReference type="ChEBI" id="CHEBI:29105"/>
    </cofactor>
</comment>
<dbReference type="PRINTS" id="PR00934">
    <property type="entry name" value="XHISDIPTASE"/>
</dbReference>
<dbReference type="GO" id="GO:0005829">
    <property type="term" value="C:cytosol"/>
    <property type="evidence" value="ECO:0007669"/>
    <property type="project" value="TreeGrafter"/>
</dbReference>
<dbReference type="InterPro" id="IPR001160">
    <property type="entry name" value="Peptidase_M20C"/>
</dbReference>
<dbReference type="InterPro" id="IPR011650">
    <property type="entry name" value="Peptidase_M20_dimer"/>
</dbReference>
<evidence type="ECO:0000256" key="17">
    <source>
        <dbReference type="ARBA" id="ARBA00078074"/>
    </source>
</evidence>
<dbReference type="EC" id="3.4.13.18" evidence="10"/>
<evidence type="ECO:0000313" key="20">
    <source>
        <dbReference type="Proteomes" id="UP000032049"/>
    </source>
</evidence>
<feature type="domain" description="Peptidase M20 dimerisation" evidence="18">
    <location>
        <begin position="205"/>
        <end position="268"/>
    </location>
</feature>
<dbReference type="GO" id="GO:0006508">
    <property type="term" value="P:proteolysis"/>
    <property type="evidence" value="ECO:0007669"/>
    <property type="project" value="UniProtKB-KW"/>
</dbReference>
<keyword evidence="4" id="KW-0479">Metal-binding</keyword>
<evidence type="ECO:0000256" key="11">
    <source>
        <dbReference type="ARBA" id="ARBA00044252"/>
    </source>
</evidence>
<accession>A0A0D0G122</accession>
<comment type="similarity">
    <text evidence="12">Belongs to the peptidase M20C family.</text>
</comment>
<keyword evidence="5" id="KW-0378">Hydrolase</keyword>
<organism evidence="19 20">
    <name type="scientific">Pedobacter lusitanus</name>
    <dbReference type="NCBI Taxonomy" id="1503925"/>
    <lineage>
        <taxon>Bacteria</taxon>
        <taxon>Pseudomonadati</taxon>
        <taxon>Bacteroidota</taxon>
        <taxon>Sphingobacteriia</taxon>
        <taxon>Sphingobacteriales</taxon>
        <taxon>Sphingobacteriaceae</taxon>
        <taxon>Pedobacter</taxon>
    </lineage>
</organism>
<evidence type="ECO:0000256" key="14">
    <source>
        <dbReference type="ARBA" id="ARBA00075285"/>
    </source>
</evidence>
<dbReference type="Pfam" id="PF07687">
    <property type="entry name" value="M20_dimer"/>
    <property type="match status" value="1"/>
</dbReference>
<dbReference type="FunFam" id="3.40.630.10:FF:000018">
    <property type="entry name" value="Aminoacyl-histidine dipeptidase PepD"/>
    <property type="match status" value="1"/>
</dbReference>
<dbReference type="SUPFAM" id="SSF53187">
    <property type="entry name" value="Zn-dependent exopeptidases"/>
    <property type="match status" value="1"/>
</dbReference>
<evidence type="ECO:0000313" key="19">
    <source>
        <dbReference type="EMBL" id="KIO78494.1"/>
    </source>
</evidence>
<keyword evidence="20" id="KW-1185">Reference proteome</keyword>
<keyword evidence="8" id="KW-0170">Cobalt</keyword>
<dbReference type="STRING" id="1503925.TH53_03585"/>
<dbReference type="RefSeq" id="WP_041878407.1">
    <property type="nucleotide sequence ID" value="NZ_CP157278.1"/>
</dbReference>
<dbReference type="EMBL" id="JXRA01000013">
    <property type="protein sequence ID" value="KIO78494.1"/>
    <property type="molecule type" value="Genomic_DNA"/>
</dbReference>
<gene>
    <name evidence="19" type="ORF">TH53_03585</name>
</gene>
<name>A0A0D0G122_9SPHI</name>
<dbReference type="GO" id="GO:0046872">
    <property type="term" value="F:metal ion binding"/>
    <property type="evidence" value="ECO:0007669"/>
    <property type="project" value="UniProtKB-KW"/>
</dbReference>
<keyword evidence="6" id="KW-0862">Zinc</keyword>
<evidence type="ECO:0000256" key="10">
    <source>
        <dbReference type="ARBA" id="ARBA00038976"/>
    </source>
</evidence>
<dbReference type="PANTHER" id="PTHR43501:SF1">
    <property type="entry name" value="CYTOSOL NON-SPECIFIC DIPEPTIDASE"/>
    <property type="match status" value="1"/>
</dbReference>
<evidence type="ECO:0000256" key="3">
    <source>
        <dbReference type="ARBA" id="ARBA00022670"/>
    </source>
</evidence>
<evidence type="ECO:0000256" key="15">
    <source>
        <dbReference type="ARBA" id="ARBA00076004"/>
    </source>
</evidence>
<proteinExistence type="inferred from homology"/>
<dbReference type="PANTHER" id="PTHR43501">
    <property type="entry name" value="CYTOSOL NON-SPECIFIC DIPEPTIDASE"/>
    <property type="match status" value="1"/>
</dbReference>
<evidence type="ECO:0000256" key="9">
    <source>
        <dbReference type="ARBA" id="ARBA00036421"/>
    </source>
</evidence>
<dbReference type="GO" id="GO:0070573">
    <property type="term" value="F:metallodipeptidase activity"/>
    <property type="evidence" value="ECO:0007669"/>
    <property type="project" value="TreeGrafter"/>
</dbReference>
<protein>
    <recommendedName>
        <fullName evidence="13">Cytosol non-specific dipeptidase</fullName>
        <ecNumber evidence="10">3.4.13.18</ecNumber>
    </recommendedName>
    <alternativeName>
        <fullName evidence="16">Aminoacyl-histidine dipeptidase</fullName>
    </alternativeName>
    <alternativeName>
        <fullName evidence="15">Beta-alanyl-histidine dipeptidase</fullName>
    </alternativeName>
    <alternativeName>
        <fullName evidence="14">Carnosinase</fullName>
    </alternativeName>
    <alternativeName>
        <fullName evidence="11">Peptidase D</fullName>
    </alternativeName>
    <alternativeName>
        <fullName evidence="17">Xaa-His dipeptidase</fullName>
    </alternativeName>
</protein>
<evidence type="ECO:0000256" key="7">
    <source>
        <dbReference type="ARBA" id="ARBA00023049"/>
    </source>
</evidence>
<reference evidence="19 20" key="1">
    <citation type="submission" date="2015-01" db="EMBL/GenBank/DDBJ databases">
        <title>Draft genome sequence of Pedobacter sp. NL19 isolated from sludge of an effluent treatment pond in an abandoned uranium mine.</title>
        <authorList>
            <person name="Santos T."/>
            <person name="Caetano T."/>
            <person name="Covas C."/>
            <person name="Cruz A."/>
            <person name="Mendo S."/>
        </authorList>
    </citation>
    <scope>NUCLEOTIDE SEQUENCE [LARGE SCALE GENOMIC DNA]</scope>
    <source>
        <strain evidence="19 20">NL19</strain>
    </source>
</reference>